<accession>A0A919YKD1</accession>
<name>A0A919YKD1_9BACL</name>
<dbReference type="RefSeq" id="WP_237099959.1">
    <property type="nucleotide sequence ID" value="NZ_AP025343.1"/>
</dbReference>
<protein>
    <submittedName>
        <fullName evidence="1">Uncharacterized protein</fullName>
    </submittedName>
</protein>
<gene>
    <name evidence="1" type="ORF">J34TS1_56780</name>
</gene>
<dbReference type="Proteomes" id="UP000682811">
    <property type="component" value="Unassembled WGS sequence"/>
</dbReference>
<evidence type="ECO:0000313" key="2">
    <source>
        <dbReference type="Proteomes" id="UP000682811"/>
    </source>
</evidence>
<evidence type="ECO:0000313" key="1">
    <source>
        <dbReference type="EMBL" id="GIO50913.1"/>
    </source>
</evidence>
<comment type="caution">
    <text evidence="1">The sequence shown here is derived from an EMBL/GenBank/DDBJ whole genome shotgun (WGS) entry which is preliminary data.</text>
</comment>
<dbReference type="Gene3D" id="3.10.450.420">
    <property type="match status" value="1"/>
</dbReference>
<sequence length="178" mass="20132">MILITLFQTLLTGNNSEVVVNELTKEEAVRLAIEGENQLSSIVVFGRLDPTKEIHDQCGGINSNDHYYSYICDATTSTDITNKLKPYFTQRYMDEMIEQFNIHNDQEGVLVELFDGGYNSKSEDSIQDVTIQQNGSTAKVKIQFHYELDGVIIDGSPILDFEHTSQGWRVASNGLIFW</sequence>
<dbReference type="EMBL" id="BORT01000040">
    <property type="protein sequence ID" value="GIO50913.1"/>
    <property type="molecule type" value="Genomic_DNA"/>
</dbReference>
<reference evidence="1 2" key="1">
    <citation type="submission" date="2021-03" db="EMBL/GenBank/DDBJ databases">
        <title>Antimicrobial resistance genes in bacteria isolated from Japanese honey, and their potential for conferring macrolide and lincosamide resistance in the American foulbrood pathogen Paenibacillus larvae.</title>
        <authorList>
            <person name="Okamoto M."/>
            <person name="Kumagai M."/>
            <person name="Kanamori H."/>
            <person name="Takamatsu D."/>
        </authorList>
    </citation>
    <scope>NUCLEOTIDE SEQUENCE [LARGE SCALE GENOMIC DNA]</scope>
    <source>
        <strain evidence="1 2">J34TS1</strain>
    </source>
</reference>
<proteinExistence type="predicted"/>
<dbReference type="Pfam" id="PF16800">
    <property type="entry name" value="Endopep_inhib"/>
    <property type="match status" value="1"/>
</dbReference>
<dbReference type="InterPro" id="IPR053749">
    <property type="entry name" value="TA_system-associated_sf"/>
</dbReference>
<dbReference type="InterPro" id="IPR031841">
    <property type="entry name" value="Endopep_inhib"/>
</dbReference>
<keyword evidence="2" id="KW-1185">Reference proteome</keyword>
<dbReference type="AlphaFoldDB" id="A0A919YKD1"/>
<organism evidence="1 2">
    <name type="scientific">Paenibacillus azoreducens</name>
    <dbReference type="NCBI Taxonomy" id="116718"/>
    <lineage>
        <taxon>Bacteria</taxon>
        <taxon>Bacillati</taxon>
        <taxon>Bacillota</taxon>
        <taxon>Bacilli</taxon>
        <taxon>Bacillales</taxon>
        <taxon>Paenibacillaceae</taxon>
        <taxon>Paenibacillus</taxon>
    </lineage>
</organism>